<sequence length="386" mass="43676">MADRLTELQDAINLQAANLGNAVGVIQQLAQPSLFRELNHNGRREKEWASNPEFQALLQNQSQEDNAHKFAVAIAATAKQIELLINSLPAEEASLELQDEATRHLLSDYRKESAKLVHLITKSFQTRLSKVRQLLSKIAEVQLLTRTLENEVSRITYLTNVSVISGRYTTIFTMQQPRMPITMTTEADVFSVWIYYLSFCLAVIIAIRFVGILLPILVPKLAARILPSCRAHRQASQLRYQETRDLRKKMSQLNMVDNFAVYSKLERKVKALDRQQAESDRSQMGTMLVCSLFAQCLRYLFHGVLLAWLVYQVPPERLSDEQLALLYETRAYVGSLVNWAHYVPSWAITMLWIPLCEATASLLLSKVQRCVEGGEGDVIVAPAAGQ</sequence>
<evidence type="ECO:0000256" key="7">
    <source>
        <dbReference type="SAM" id="Phobius"/>
    </source>
</evidence>
<keyword evidence="7" id="KW-0472">Membrane</keyword>
<comment type="similarity">
    <text evidence="6">Belongs to the Mediator complex subunit 21 family.</text>
</comment>
<keyword evidence="7" id="KW-0812">Transmembrane</keyword>
<keyword evidence="2 6" id="KW-0805">Transcription regulation</keyword>
<keyword evidence="4 6" id="KW-0804">Transcription</keyword>
<evidence type="ECO:0000313" key="8">
    <source>
        <dbReference type="EMBL" id="VDK35299.1"/>
    </source>
</evidence>
<dbReference type="Gene3D" id="6.10.280.10">
    <property type="entry name" value="Mediator complex, subunit Med21"/>
    <property type="match status" value="1"/>
</dbReference>
<dbReference type="EMBL" id="UYRS01018426">
    <property type="protein sequence ID" value="VDK35299.1"/>
    <property type="molecule type" value="Genomic_DNA"/>
</dbReference>
<dbReference type="AlphaFoldDB" id="A0A0R3W5Z4"/>
<dbReference type="GO" id="GO:0003712">
    <property type="term" value="F:transcription coregulator activity"/>
    <property type="evidence" value="ECO:0007669"/>
    <property type="project" value="TreeGrafter"/>
</dbReference>
<name>A0A0R3W5Z4_TAEAS</name>
<proteinExistence type="inferred from homology"/>
<evidence type="ECO:0000256" key="4">
    <source>
        <dbReference type="ARBA" id="ARBA00023163"/>
    </source>
</evidence>
<evidence type="ECO:0000256" key="1">
    <source>
        <dbReference type="ARBA" id="ARBA00004123"/>
    </source>
</evidence>
<gene>
    <name evidence="8" type="ORF">TASK_LOCUS5578</name>
</gene>
<dbReference type="SUPFAM" id="SSF140718">
    <property type="entry name" value="Mediator hinge subcomplex-like"/>
    <property type="match status" value="1"/>
</dbReference>
<accession>A0A0R3W5Z4</accession>
<organism evidence="10">
    <name type="scientific">Taenia asiatica</name>
    <name type="common">Asian tapeworm</name>
    <dbReference type="NCBI Taxonomy" id="60517"/>
    <lineage>
        <taxon>Eukaryota</taxon>
        <taxon>Metazoa</taxon>
        <taxon>Spiralia</taxon>
        <taxon>Lophotrochozoa</taxon>
        <taxon>Platyhelminthes</taxon>
        <taxon>Cestoda</taxon>
        <taxon>Eucestoda</taxon>
        <taxon>Cyclophyllidea</taxon>
        <taxon>Taeniidae</taxon>
        <taxon>Taenia</taxon>
    </lineage>
</organism>
<keyword evidence="5 6" id="KW-0539">Nucleus</keyword>
<comment type="function">
    <text evidence="6">Component of the Mediator complex, a coactivator involved in the regulated transcription of nearly all RNA polymerase II-dependent genes. Mediator functions as a bridge to convey information from gene-specific regulatory proteins to the basal RNA polymerase II transcription machinery. Mediator is recruited to promoters by direct interactions with regulatory proteins and serves as a scaffold for the assembly of a functional preinitiation complex with RNA polymerase II and the general transcription factors.</text>
</comment>
<dbReference type="Proteomes" id="UP000282613">
    <property type="component" value="Unassembled WGS sequence"/>
</dbReference>
<reference evidence="8 9" key="2">
    <citation type="submission" date="2018-11" db="EMBL/GenBank/DDBJ databases">
        <authorList>
            <consortium name="Pathogen Informatics"/>
        </authorList>
    </citation>
    <scope>NUCLEOTIDE SEQUENCE [LARGE SCALE GENOMIC DNA]</scope>
</reference>
<evidence type="ECO:0000313" key="9">
    <source>
        <dbReference type="Proteomes" id="UP000282613"/>
    </source>
</evidence>
<dbReference type="Pfam" id="PF11221">
    <property type="entry name" value="Med21"/>
    <property type="match status" value="1"/>
</dbReference>
<comment type="subunit">
    <text evidence="6">Component of the Mediator complex.</text>
</comment>
<dbReference type="WBParaSite" id="TASK_0000557701-mRNA-1">
    <property type="protein sequence ID" value="TASK_0000557701-mRNA-1"/>
    <property type="gene ID" value="TASK_0000557701"/>
</dbReference>
<keyword evidence="3 6" id="KW-0010">Activator</keyword>
<evidence type="ECO:0000256" key="6">
    <source>
        <dbReference type="RuleBase" id="RU366036"/>
    </source>
</evidence>
<feature type="transmembrane region" description="Helical" evidence="7">
    <location>
        <begin position="193"/>
        <end position="218"/>
    </location>
</feature>
<protein>
    <recommendedName>
        <fullName evidence="6">Mediator of RNA polymerase II transcription subunit 21</fullName>
    </recommendedName>
</protein>
<evidence type="ECO:0000313" key="10">
    <source>
        <dbReference type="WBParaSite" id="TASK_0000557701-mRNA-1"/>
    </source>
</evidence>
<dbReference type="InterPro" id="IPR021384">
    <property type="entry name" value="Mediator_Med21"/>
</dbReference>
<evidence type="ECO:0000256" key="3">
    <source>
        <dbReference type="ARBA" id="ARBA00023159"/>
    </source>
</evidence>
<evidence type="ECO:0000256" key="5">
    <source>
        <dbReference type="ARBA" id="ARBA00023242"/>
    </source>
</evidence>
<dbReference type="OrthoDB" id="526653at2759"/>
<reference evidence="10" key="1">
    <citation type="submission" date="2017-02" db="UniProtKB">
        <authorList>
            <consortium name="WormBaseParasite"/>
        </authorList>
    </citation>
    <scope>IDENTIFICATION</scope>
</reference>
<dbReference type="PANTHER" id="PTHR13381">
    <property type="entry name" value="RNA POLYMERASE II HOLOENZYME COMPONENT SRB7"/>
    <property type="match status" value="1"/>
</dbReference>
<dbReference type="GO" id="GO:0016592">
    <property type="term" value="C:mediator complex"/>
    <property type="evidence" value="ECO:0007669"/>
    <property type="project" value="UniProtKB-UniRule"/>
</dbReference>
<comment type="subcellular location">
    <subcellularLocation>
        <location evidence="1 6">Nucleus</location>
    </subcellularLocation>
</comment>
<keyword evidence="9" id="KW-1185">Reference proteome</keyword>
<evidence type="ECO:0000256" key="2">
    <source>
        <dbReference type="ARBA" id="ARBA00023015"/>
    </source>
</evidence>
<dbReference type="STRING" id="60517.A0A0R3W5Z4"/>
<dbReference type="GO" id="GO:0006357">
    <property type="term" value="P:regulation of transcription by RNA polymerase II"/>
    <property type="evidence" value="ECO:0007669"/>
    <property type="project" value="TreeGrafter"/>
</dbReference>
<dbReference type="InterPro" id="IPR037212">
    <property type="entry name" value="Med7/Med21-like"/>
</dbReference>
<keyword evidence="7" id="KW-1133">Transmembrane helix</keyword>
<dbReference type="PANTHER" id="PTHR13381:SF0">
    <property type="entry name" value="MEDIATOR OF RNA POLYMERASE II TRANSCRIPTION SUBUNIT 21"/>
    <property type="match status" value="1"/>
</dbReference>